<protein>
    <submittedName>
        <fullName evidence="1">Zinc finger protein GLI1</fullName>
    </submittedName>
</protein>
<feature type="non-terminal residue" evidence="1">
    <location>
        <position position="87"/>
    </location>
</feature>
<proteinExistence type="predicted"/>
<dbReference type="STRING" id="407821.A0A087TNW7"/>
<accession>A0A087TNW7</accession>
<organism evidence="1 2">
    <name type="scientific">Stegodyphus mimosarum</name>
    <name type="common">African social velvet spider</name>
    <dbReference type="NCBI Taxonomy" id="407821"/>
    <lineage>
        <taxon>Eukaryota</taxon>
        <taxon>Metazoa</taxon>
        <taxon>Ecdysozoa</taxon>
        <taxon>Arthropoda</taxon>
        <taxon>Chelicerata</taxon>
        <taxon>Arachnida</taxon>
        <taxon>Araneae</taxon>
        <taxon>Araneomorphae</taxon>
        <taxon>Entelegynae</taxon>
        <taxon>Eresoidea</taxon>
        <taxon>Eresidae</taxon>
        <taxon>Stegodyphus</taxon>
    </lineage>
</organism>
<reference evidence="1 2" key="1">
    <citation type="submission" date="2013-11" db="EMBL/GenBank/DDBJ databases">
        <title>Genome sequencing of Stegodyphus mimosarum.</title>
        <authorList>
            <person name="Bechsgaard J."/>
        </authorList>
    </citation>
    <scope>NUCLEOTIDE SEQUENCE [LARGE SCALE GENOMIC DNA]</scope>
</reference>
<gene>
    <name evidence="1" type="ORF">X975_10899</name>
</gene>
<evidence type="ECO:0000313" key="1">
    <source>
        <dbReference type="EMBL" id="KFM66806.1"/>
    </source>
</evidence>
<name>A0A087TNW7_STEMI</name>
<sequence length="87" mass="9121">MIRFSPSSLVSFMNGSRSSSASGSYGHLSAGSLSPAMGVSPPAVLPHFHQLHHLMRQGLTSPFLLPPASSLPQQTMFPGHMTSSTAT</sequence>
<evidence type="ECO:0000313" key="2">
    <source>
        <dbReference type="Proteomes" id="UP000054359"/>
    </source>
</evidence>
<keyword evidence="2" id="KW-1185">Reference proteome</keyword>
<dbReference type="EMBL" id="KK116100">
    <property type="protein sequence ID" value="KFM66806.1"/>
    <property type="molecule type" value="Genomic_DNA"/>
</dbReference>
<dbReference type="AlphaFoldDB" id="A0A087TNW7"/>
<dbReference type="Proteomes" id="UP000054359">
    <property type="component" value="Unassembled WGS sequence"/>
</dbReference>